<evidence type="ECO:0000313" key="2">
    <source>
        <dbReference type="Proteomes" id="UP000028878"/>
    </source>
</evidence>
<protein>
    <submittedName>
        <fullName evidence="1">Uncharacterized protein</fullName>
    </submittedName>
</protein>
<dbReference type="EMBL" id="CCAE010000021">
    <property type="protein sequence ID" value="CDN88292.1"/>
    <property type="molecule type" value="Genomic_DNA"/>
</dbReference>
<accession>A0A1L1PE06</accession>
<dbReference type="RefSeq" id="WP_009518466.1">
    <property type="nucleotide sequence ID" value="NZ_CCAE010000021.1"/>
</dbReference>
<dbReference type="AlphaFoldDB" id="A0A1L1PE06"/>
<name>A0A1L1PE06_HYDIT</name>
<sequence>MNVERTIVVGGPGGTAFTADDTRSIAKGLATRLENTQAIVSGDKSLVGQEPVKDGLLLALAKSPVERTLLFVQAHGDYEKGVFCIQLDMGVWLPVAELFQAITECHEGPVEIFLTSCYGAGALKHAHLLPRGSVLVVLSPAEETTAGAQVDCLSDHLPMLAGVNAFGLLLAYCAVTEGGGIPPAVVADDGQVVLLDDALQCRRGRVLSDMEKALLHEQLDGYVGWERVNEVAAQVEGDGVIDARDRDMAMAIAAVLSGVTTLVQEPATTARCAPASAALTNVRMRMNTFEVARMFSEAPGSSFRLSLKVRGRWNPVGNTVVLRVEDENVTIVFTGEPWNGTLAIVSLEGSKNALDSLEKQGFLEQARGDKPLPPAAATCVGVRLDTSHSWVAAMYRERGGTVQLSELLTGTWSGISDTLCLRDGHEEVNVVLKRLPNSDVVHVLTVDGSKAAMKKLQAMGIFTGKPLPTPVAVSSGVARESQIAQVPAIAVASPGMPNTPTIGGPERVIHPRIDEMFKCRGGKPLDLSKDGSKRIQGYWSQVSNALYLRVGGEDVVLRLAGEPVDGSVVVVKAEGSSRAINTLREHGVLVGTPVDPL</sequence>
<reference evidence="2" key="1">
    <citation type="submission" date="2014-11" db="EMBL/GenBank/DDBJ databases">
        <title>Draft genome sequence of Hydrogenophaga intermedia S1.</title>
        <authorList>
            <person name="Gan H.M."/>
            <person name="Chew T.H."/>
            <person name="Stolz A."/>
        </authorList>
    </citation>
    <scope>NUCLEOTIDE SEQUENCE [LARGE SCALE GENOMIC DNA]</scope>
    <source>
        <strain evidence="2">S1</strain>
    </source>
</reference>
<evidence type="ECO:0000313" key="1">
    <source>
        <dbReference type="EMBL" id="CDN88292.1"/>
    </source>
</evidence>
<proteinExistence type="predicted"/>
<dbReference type="Proteomes" id="UP000028878">
    <property type="component" value="Unassembled WGS sequence"/>
</dbReference>
<keyword evidence="2" id="KW-1185">Reference proteome</keyword>
<gene>
    <name evidence="1" type="ORF">BN948_02725</name>
</gene>
<organism evidence="1 2">
    <name type="scientific">Hydrogenophaga intermedia</name>
    <dbReference type="NCBI Taxonomy" id="65786"/>
    <lineage>
        <taxon>Bacteria</taxon>
        <taxon>Pseudomonadati</taxon>
        <taxon>Pseudomonadota</taxon>
        <taxon>Betaproteobacteria</taxon>
        <taxon>Burkholderiales</taxon>
        <taxon>Comamonadaceae</taxon>
        <taxon>Hydrogenophaga</taxon>
    </lineage>
</organism>